<dbReference type="GO" id="GO:0003677">
    <property type="term" value="F:DNA binding"/>
    <property type="evidence" value="ECO:0007669"/>
    <property type="project" value="UniProtKB-KW"/>
</dbReference>
<protein>
    <recommendedName>
        <fullName evidence="8">Transcriptional repressor NrdR</fullName>
    </recommendedName>
</protein>
<organism evidence="10 11">
    <name type="scientific">Croceibacterium soli</name>
    <dbReference type="NCBI Taxonomy" id="1739690"/>
    <lineage>
        <taxon>Bacteria</taxon>
        <taxon>Pseudomonadati</taxon>
        <taxon>Pseudomonadota</taxon>
        <taxon>Alphaproteobacteria</taxon>
        <taxon>Sphingomonadales</taxon>
        <taxon>Erythrobacteraceae</taxon>
        <taxon>Croceibacterium</taxon>
    </lineage>
</organism>
<evidence type="ECO:0000256" key="8">
    <source>
        <dbReference type="HAMAP-Rule" id="MF_00440"/>
    </source>
</evidence>
<keyword evidence="8" id="KW-0862">Zinc</keyword>
<keyword evidence="5 8" id="KW-0805">Transcription regulation</keyword>
<evidence type="ECO:0000313" key="11">
    <source>
        <dbReference type="Proteomes" id="UP000469159"/>
    </source>
</evidence>
<dbReference type="Pfam" id="PF03477">
    <property type="entry name" value="ATP-cone"/>
    <property type="match status" value="1"/>
</dbReference>
<dbReference type="InterPro" id="IPR003796">
    <property type="entry name" value="RNR_NrdR-like"/>
</dbReference>
<dbReference type="GO" id="GO:0005524">
    <property type="term" value="F:ATP binding"/>
    <property type="evidence" value="ECO:0007669"/>
    <property type="project" value="UniProtKB-UniRule"/>
</dbReference>
<dbReference type="NCBIfam" id="TIGR00244">
    <property type="entry name" value="transcriptional regulator NrdR"/>
    <property type="match status" value="1"/>
</dbReference>
<feature type="zinc finger region" evidence="8">
    <location>
        <begin position="3"/>
        <end position="34"/>
    </location>
</feature>
<comment type="similarity">
    <text evidence="8">Belongs to the NrdR family.</text>
</comment>
<dbReference type="OrthoDB" id="9807461at2"/>
<evidence type="ECO:0000256" key="2">
    <source>
        <dbReference type="ARBA" id="ARBA00022741"/>
    </source>
</evidence>
<comment type="function">
    <text evidence="8">Negatively regulates transcription of bacterial ribonucleotide reductase nrd genes and operons by binding to NrdR-boxes.</text>
</comment>
<name>A0A6I4UQ40_9SPHN</name>
<dbReference type="EMBL" id="WTYK01000002">
    <property type="protein sequence ID" value="MXP40788.1"/>
    <property type="molecule type" value="Genomic_DNA"/>
</dbReference>
<keyword evidence="6 8" id="KW-0238">DNA-binding</keyword>
<keyword evidence="2 8" id="KW-0547">Nucleotide-binding</keyword>
<dbReference type="GO" id="GO:0045892">
    <property type="term" value="P:negative regulation of DNA-templated transcription"/>
    <property type="evidence" value="ECO:0007669"/>
    <property type="project" value="UniProtKB-UniRule"/>
</dbReference>
<evidence type="ECO:0000259" key="9">
    <source>
        <dbReference type="PROSITE" id="PS51161"/>
    </source>
</evidence>
<dbReference type="GO" id="GO:0008270">
    <property type="term" value="F:zinc ion binding"/>
    <property type="evidence" value="ECO:0007669"/>
    <property type="project" value="UniProtKB-UniRule"/>
</dbReference>
<keyword evidence="4 8" id="KW-0067">ATP-binding</keyword>
<dbReference type="HAMAP" id="MF_00440">
    <property type="entry name" value="NrdR"/>
    <property type="match status" value="1"/>
</dbReference>
<dbReference type="Proteomes" id="UP000469159">
    <property type="component" value="Unassembled WGS sequence"/>
</dbReference>
<feature type="domain" description="ATP-cone" evidence="9">
    <location>
        <begin position="49"/>
        <end position="139"/>
    </location>
</feature>
<dbReference type="AlphaFoldDB" id="A0A6I4UQ40"/>
<dbReference type="InterPro" id="IPR005144">
    <property type="entry name" value="ATP-cone_dom"/>
</dbReference>
<keyword evidence="11" id="KW-1185">Reference proteome</keyword>
<evidence type="ECO:0000256" key="4">
    <source>
        <dbReference type="ARBA" id="ARBA00022840"/>
    </source>
</evidence>
<evidence type="ECO:0000256" key="1">
    <source>
        <dbReference type="ARBA" id="ARBA00022491"/>
    </source>
</evidence>
<reference evidence="10 11" key="1">
    <citation type="submission" date="2019-12" db="EMBL/GenBank/DDBJ databases">
        <title>Genomic-based taxomic classification of the family Erythrobacteraceae.</title>
        <authorList>
            <person name="Xu L."/>
        </authorList>
    </citation>
    <scope>NUCLEOTIDE SEQUENCE [LARGE SCALE GENOMIC DNA]</scope>
    <source>
        <strain evidence="10 11">MCCC 1K02066</strain>
    </source>
</reference>
<dbReference type="InterPro" id="IPR055173">
    <property type="entry name" value="NrdR-like_N"/>
</dbReference>
<dbReference type="PROSITE" id="PS51161">
    <property type="entry name" value="ATP_CONE"/>
    <property type="match status" value="1"/>
</dbReference>
<proteinExistence type="inferred from homology"/>
<evidence type="ECO:0000256" key="6">
    <source>
        <dbReference type="ARBA" id="ARBA00023125"/>
    </source>
</evidence>
<dbReference type="PANTHER" id="PTHR30455:SF2">
    <property type="entry name" value="TRANSCRIPTIONAL REPRESSOR NRDR"/>
    <property type="match status" value="1"/>
</dbReference>
<sequence>MRCPFCAHDDSQVKDSRPTEDNTAIRRRRQCESCGARFTTFERVQLREITVVKSGGKRESFDRTKIEQSVALACRKRGVEQERIDQLVSGIQRQVETMGDAEIPSARIGEMVMDGLRQIDSVAYIRFASVYRDFSEAKDFEEFASAIQEAGGRDAARDD</sequence>
<keyword evidence="8" id="KW-0479">Metal-binding</keyword>
<gene>
    <name evidence="8 10" type="primary">nrdR</name>
    <name evidence="10" type="ORF">GRI75_03890</name>
</gene>
<dbReference type="PANTHER" id="PTHR30455">
    <property type="entry name" value="TRANSCRIPTIONAL REPRESSOR NRDR"/>
    <property type="match status" value="1"/>
</dbReference>
<keyword evidence="3 8" id="KW-0863">Zinc-finger</keyword>
<dbReference type="Pfam" id="PF22811">
    <property type="entry name" value="Zn_ribbon_NrdR"/>
    <property type="match status" value="1"/>
</dbReference>
<keyword evidence="7 8" id="KW-0804">Transcription</keyword>
<evidence type="ECO:0000256" key="3">
    <source>
        <dbReference type="ARBA" id="ARBA00022771"/>
    </source>
</evidence>
<evidence type="ECO:0000313" key="10">
    <source>
        <dbReference type="EMBL" id="MXP40788.1"/>
    </source>
</evidence>
<keyword evidence="1 8" id="KW-0678">Repressor</keyword>
<evidence type="ECO:0000256" key="7">
    <source>
        <dbReference type="ARBA" id="ARBA00023163"/>
    </source>
</evidence>
<comment type="caution">
    <text evidence="10">The sequence shown here is derived from an EMBL/GenBank/DDBJ whole genome shotgun (WGS) entry which is preliminary data.</text>
</comment>
<evidence type="ECO:0000256" key="5">
    <source>
        <dbReference type="ARBA" id="ARBA00023015"/>
    </source>
</evidence>
<comment type="cofactor">
    <cofactor evidence="8">
        <name>Zn(2+)</name>
        <dbReference type="ChEBI" id="CHEBI:29105"/>
    </cofactor>
    <text evidence="8">Binds 1 zinc ion.</text>
</comment>
<dbReference type="RefSeq" id="WP_160745652.1">
    <property type="nucleotide sequence ID" value="NZ_WTYK01000002.1"/>
</dbReference>
<accession>A0A6I4UQ40</accession>